<dbReference type="EMBL" id="CP078073">
    <property type="protein sequence ID" value="QXL87722.1"/>
    <property type="molecule type" value="Genomic_DNA"/>
</dbReference>
<dbReference type="PANTHER" id="PTHR46696:SF6">
    <property type="entry name" value="P450, PUTATIVE (EUROFUNG)-RELATED"/>
    <property type="match status" value="1"/>
</dbReference>
<dbReference type="InterPro" id="IPR002397">
    <property type="entry name" value="Cyt_P450_B"/>
</dbReference>
<reference evidence="2 3" key="1">
    <citation type="submission" date="2021-07" db="EMBL/GenBank/DDBJ databases">
        <title>Karlodiniumbacter phycospheric gen. nov., sp. nov., a phycosphere bacterium isolated from karlodinium veneficum.</title>
        <authorList>
            <person name="Peng Y."/>
            <person name="Jiang L."/>
            <person name="Lee J."/>
        </authorList>
    </citation>
    <scope>NUCLEOTIDE SEQUENCE</scope>
    <source>
        <strain evidence="2 3">N5</strain>
    </source>
</reference>
<dbReference type="GO" id="GO:0016705">
    <property type="term" value="F:oxidoreductase activity, acting on paired donors, with incorporation or reduction of molecular oxygen"/>
    <property type="evidence" value="ECO:0007669"/>
    <property type="project" value="InterPro"/>
</dbReference>
<dbReference type="PRINTS" id="PR00359">
    <property type="entry name" value="BP450"/>
</dbReference>
<dbReference type="InterPro" id="IPR001128">
    <property type="entry name" value="Cyt_P450"/>
</dbReference>
<keyword evidence="3" id="KW-1185">Reference proteome</keyword>
<dbReference type="Pfam" id="PF00067">
    <property type="entry name" value="p450"/>
    <property type="match status" value="1"/>
</dbReference>
<evidence type="ECO:0000313" key="2">
    <source>
        <dbReference type="EMBL" id="QXL87722.1"/>
    </source>
</evidence>
<protein>
    <submittedName>
        <fullName evidence="2">Cytochrome P450</fullName>
    </submittedName>
</protein>
<dbReference type="PANTHER" id="PTHR46696">
    <property type="entry name" value="P450, PUTATIVE (EUROFUNG)-RELATED"/>
    <property type="match status" value="1"/>
</dbReference>
<dbReference type="Proteomes" id="UP000693972">
    <property type="component" value="Unassembled WGS sequence"/>
</dbReference>
<proteinExistence type="inferred from homology"/>
<accession>A0A975TV21</accession>
<dbReference type="GO" id="GO:0005506">
    <property type="term" value="F:iron ion binding"/>
    <property type="evidence" value="ECO:0007669"/>
    <property type="project" value="InterPro"/>
</dbReference>
<dbReference type="RefSeq" id="WP_257894575.1">
    <property type="nucleotide sequence ID" value="NZ_JAIMBW010000001.1"/>
</dbReference>
<evidence type="ECO:0000256" key="1">
    <source>
        <dbReference type="ARBA" id="ARBA00010617"/>
    </source>
</evidence>
<sequence length="396" mass="44177">MRQIADLPDLDFNSADYVAAPFATLAAHGQKWPLARSARGVEILDYDLCRKAVLDRQLGTGHPKLMNVLGLPEGRPLNYKRQSISFHNRGPRRRDLRLPLARLMGPEGTETFRREVDGVVQRVIEAIPKGEPTDLIETLCDPTPSAVYCYWMGAPFEDAAFVARTSHSVQKVHTRNPEFAEEIINAFEALIDFAEARIAACRAAPGDNLLTDLIKAEEAGQLDEDDLRNWVIKLAEANTDNSSHQIGIAVIELASRPEVWARLGRDPSLVPAAVREVMRYHPRTISTSREAMEDMVIADVAIPKGTPVFANIGATHWDERYYAEPETFDIDRTDEPPHLNFGGGIFSCIGRYAVTMEVEQVISHLATRYPNLAVEDHGFTHSPMFTSVSRLVARLQ</sequence>
<dbReference type="Gene3D" id="1.10.630.10">
    <property type="entry name" value="Cytochrome P450"/>
    <property type="match status" value="1"/>
</dbReference>
<dbReference type="EMBL" id="JAIMBW010000001">
    <property type="protein sequence ID" value="MBY4895118.1"/>
    <property type="molecule type" value="Genomic_DNA"/>
</dbReference>
<organism evidence="2">
    <name type="scientific">Gymnodinialimonas phycosphaerae</name>
    <dbReference type="NCBI Taxonomy" id="2841589"/>
    <lineage>
        <taxon>Bacteria</taxon>
        <taxon>Pseudomonadati</taxon>
        <taxon>Pseudomonadota</taxon>
        <taxon>Alphaproteobacteria</taxon>
        <taxon>Rhodobacterales</taxon>
        <taxon>Paracoccaceae</taxon>
        <taxon>Gymnodinialimonas</taxon>
    </lineage>
</organism>
<dbReference type="InterPro" id="IPR036396">
    <property type="entry name" value="Cyt_P450_sf"/>
</dbReference>
<dbReference type="SUPFAM" id="SSF48264">
    <property type="entry name" value="Cytochrome P450"/>
    <property type="match status" value="1"/>
</dbReference>
<dbReference type="AlphaFoldDB" id="A0A975TV21"/>
<gene>
    <name evidence="2" type="ORF">KUL25_20345</name>
</gene>
<dbReference type="GO" id="GO:0020037">
    <property type="term" value="F:heme binding"/>
    <property type="evidence" value="ECO:0007669"/>
    <property type="project" value="InterPro"/>
</dbReference>
<evidence type="ECO:0000313" key="3">
    <source>
        <dbReference type="Proteomes" id="UP000693972"/>
    </source>
</evidence>
<comment type="similarity">
    <text evidence="1">Belongs to the cytochrome P450 family.</text>
</comment>
<name>A0A975TV21_9RHOB</name>
<dbReference type="GO" id="GO:0004497">
    <property type="term" value="F:monooxygenase activity"/>
    <property type="evidence" value="ECO:0007669"/>
    <property type="project" value="InterPro"/>
</dbReference>